<sequence length="396" mass="43749">MENIQKHSIILWSRDEYRLRLTRIREHMSASSVDAILLSDNANIYYLTGRVFAGYAYVTLKGEPIYFVRRPVGLSGDSVVYIRKPEEITGSIGMAAPQSIGIELDVLPYSSVQRLVPLFPGAELKNASSIMRSVRAVKPPMALQMLRESGERHARVYSRIPGLFQEGMSDYDLQVEIENVSRREGCLGQFRISGDSMELYMGNTIAGNNADTPSPYDFAMGGAGMDPSLPVGANGTLITPGTTVMVDMNGNYNGYMTDMTRVFALGDISPLALKAHQCSIDIHRALSEMMRPGNTAKSLWEKAEEIVVAADLKPYYMGHRQHAGFIGHGVGIEINELPVIAPRSRDIIQEHNVIALEPKFVIPNVGAVGIENTYIVHADHAECITLAPEEIIYFDR</sequence>
<keyword evidence="3" id="KW-0645">Protease</keyword>
<dbReference type="SUPFAM" id="SSF53092">
    <property type="entry name" value="Creatinase/prolidase N-terminal domain"/>
    <property type="match status" value="1"/>
</dbReference>
<proteinExistence type="predicted"/>
<dbReference type="CDD" id="cd01066">
    <property type="entry name" value="APP_MetAP"/>
    <property type="match status" value="1"/>
</dbReference>
<dbReference type="Gene3D" id="3.90.230.10">
    <property type="entry name" value="Creatinase/methionine aminopeptidase superfamily"/>
    <property type="match status" value="1"/>
</dbReference>
<reference evidence="3 4" key="1">
    <citation type="submission" date="2019-02" db="EMBL/GenBank/DDBJ databases">
        <title>Isolation and identification of novel species under the genus Muribaculum.</title>
        <authorList>
            <person name="Miyake S."/>
            <person name="Ding Y."/>
            <person name="Low A."/>
            <person name="Soh M."/>
            <person name="Seedorf H."/>
        </authorList>
    </citation>
    <scope>NUCLEOTIDE SEQUENCE [LARGE SCALE GENOMIC DNA]</scope>
    <source>
        <strain evidence="3 4">TLL-A3</strain>
    </source>
</reference>
<name>A0A4Z0V588_9BACT</name>
<organism evidence="3 4">
    <name type="scientific">Duncaniella freteri</name>
    <dbReference type="NCBI Taxonomy" id="2530391"/>
    <lineage>
        <taxon>Bacteria</taxon>
        <taxon>Pseudomonadati</taxon>
        <taxon>Bacteroidota</taxon>
        <taxon>Bacteroidia</taxon>
        <taxon>Bacteroidales</taxon>
        <taxon>Muribaculaceae</taxon>
        <taxon>Duncaniella</taxon>
    </lineage>
</organism>
<dbReference type="AlphaFoldDB" id="A0A4Z0V588"/>
<keyword evidence="3" id="KW-0031">Aminopeptidase</keyword>
<feature type="domain" description="Creatinase N-terminal" evidence="2">
    <location>
        <begin position="20"/>
        <end position="137"/>
    </location>
</feature>
<dbReference type="InterPro" id="IPR036005">
    <property type="entry name" value="Creatinase/aminopeptidase-like"/>
</dbReference>
<evidence type="ECO:0000313" key="3">
    <source>
        <dbReference type="EMBL" id="TGG39394.1"/>
    </source>
</evidence>
<dbReference type="InterPro" id="IPR029149">
    <property type="entry name" value="Creatin/AminoP/Spt16_N"/>
</dbReference>
<evidence type="ECO:0000259" key="2">
    <source>
        <dbReference type="Pfam" id="PF01321"/>
    </source>
</evidence>
<dbReference type="Gene3D" id="3.40.350.10">
    <property type="entry name" value="Creatinase/prolidase N-terminal domain"/>
    <property type="match status" value="1"/>
</dbReference>
<feature type="domain" description="Peptidase M24" evidence="1">
    <location>
        <begin position="145"/>
        <end position="377"/>
    </location>
</feature>
<dbReference type="Pfam" id="PF00557">
    <property type="entry name" value="Peptidase_M24"/>
    <property type="match status" value="1"/>
</dbReference>
<keyword evidence="3" id="KW-0378">Hydrolase</keyword>
<dbReference type="InterPro" id="IPR000587">
    <property type="entry name" value="Creatinase_N"/>
</dbReference>
<accession>A0A4Z0V588</accession>
<gene>
    <name evidence="3" type="ORF">EZ315_01205</name>
</gene>
<protein>
    <submittedName>
        <fullName evidence="3">Aminopeptidase P family protein</fullName>
    </submittedName>
</protein>
<dbReference type="SUPFAM" id="SSF55920">
    <property type="entry name" value="Creatinase/aminopeptidase"/>
    <property type="match status" value="1"/>
</dbReference>
<dbReference type="GO" id="GO:0004177">
    <property type="term" value="F:aminopeptidase activity"/>
    <property type="evidence" value="ECO:0007669"/>
    <property type="project" value="UniProtKB-KW"/>
</dbReference>
<dbReference type="GeneID" id="82148388"/>
<dbReference type="InterPro" id="IPR050659">
    <property type="entry name" value="Peptidase_M24B"/>
</dbReference>
<evidence type="ECO:0000313" key="4">
    <source>
        <dbReference type="Proteomes" id="UP000297635"/>
    </source>
</evidence>
<dbReference type="InterPro" id="IPR000994">
    <property type="entry name" value="Pept_M24"/>
</dbReference>
<dbReference type="EMBL" id="SJSA01000001">
    <property type="protein sequence ID" value="TGG39394.1"/>
    <property type="molecule type" value="Genomic_DNA"/>
</dbReference>
<dbReference type="PANTHER" id="PTHR46112">
    <property type="entry name" value="AMINOPEPTIDASE"/>
    <property type="match status" value="1"/>
</dbReference>
<evidence type="ECO:0000259" key="1">
    <source>
        <dbReference type="Pfam" id="PF00557"/>
    </source>
</evidence>
<dbReference type="RefSeq" id="WP_135469919.1">
    <property type="nucleotide sequence ID" value="NZ_CASJPC010000002.1"/>
</dbReference>
<comment type="caution">
    <text evidence="3">The sequence shown here is derived from an EMBL/GenBank/DDBJ whole genome shotgun (WGS) entry which is preliminary data.</text>
</comment>
<dbReference type="PANTHER" id="PTHR46112:SF2">
    <property type="entry name" value="XAA-PRO AMINOPEPTIDASE P-RELATED"/>
    <property type="match status" value="1"/>
</dbReference>
<keyword evidence="4" id="KW-1185">Reference proteome</keyword>
<dbReference type="Pfam" id="PF01321">
    <property type="entry name" value="Creatinase_N"/>
    <property type="match status" value="1"/>
</dbReference>
<dbReference type="Proteomes" id="UP000297635">
    <property type="component" value="Unassembled WGS sequence"/>
</dbReference>